<feature type="transmembrane region" description="Helical" evidence="8">
    <location>
        <begin position="452"/>
        <end position="470"/>
    </location>
</feature>
<feature type="transmembrane region" description="Helical" evidence="8">
    <location>
        <begin position="548"/>
        <end position="567"/>
    </location>
</feature>
<dbReference type="GO" id="GO:0003725">
    <property type="term" value="F:double-stranded RNA binding"/>
    <property type="evidence" value="ECO:0007669"/>
    <property type="project" value="TreeGrafter"/>
</dbReference>
<feature type="transmembrane region" description="Helical" evidence="8">
    <location>
        <begin position="288"/>
        <end position="311"/>
    </location>
</feature>
<keyword evidence="7" id="KW-0325">Glycoprotein</keyword>
<dbReference type="EMBL" id="GGMS01008946">
    <property type="protein sequence ID" value="MBY78149.1"/>
    <property type="molecule type" value="Transcribed_RNA"/>
</dbReference>
<feature type="transmembrane region" description="Helical" evidence="8">
    <location>
        <begin position="652"/>
        <end position="672"/>
    </location>
</feature>
<keyword evidence="5 8" id="KW-1133">Transmembrane helix</keyword>
<evidence type="ECO:0000313" key="11">
    <source>
        <dbReference type="Proteomes" id="UP000694846"/>
    </source>
</evidence>
<dbReference type="AlphaFoldDB" id="A0A2S2QK62"/>
<protein>
    <submittedName>
        <fullName evidence="10 12">SID1 transmembrane family member 1</fullName>
    </submittedName>
</protein>
<dbReference type="PANTHER" id="PTHR12185">
    <property type="entry name" value="SID1 TRANSMEMBRANE FAMILY MEMEBER"/>
    <property type="match status" value="1"/>
</dbReference>
<organism evidence="10">
    <name type="scientific">Sipha flava</name>
    <name type="common">yellow sugarcane aphid</name>
    <dbReference type="NCBI Taxonomy" id="143950"/>
    <lineage>
        <taxon>Eukaryota</taxon>
        <taxon>Metazoa</taxon>
        <taxon>Ecdysozoa</taxon>
        <taxon>Arthropoda</taxon>
        <taxon>Hexapoda</taxon>
        <taxon>Insecta</taxon>
        <taxon>Pterygota</taxon>
        <taxon>Neoptera</taxon>
        <taxon>Paraneoptera</taxon>
        <taxon>Hemiptera</taxon>
        <taxon>Sternorrhyncha</taxon>
        <taxon>Aphidomorpha</taxon>
        <taxon>Aphidoidea</taxon>
        <taxon>Aphididae</taxon>
        <taxon>Sipha</taxon>
    </lineage>
</organism>
<evidence type="ECO:0000256" key="9">
    <source>
        <dbReference type="SAM" id="SignalP"/>
    </source>
</evidence>
<accession>A0A2S2QK62</accession>
<dbReference type="RefSeq" id="XP_025405306.1">
    <property type="nucleotide sequence ID" value="XM_025549521.1"/>
</dbReference>
<dbReference type="GO" id="GO:0005764">
    <property type="term" value="C:lysosome"/>
    <property type="evidence" value="ECO:0007669"/>
    <property type="project" value="TreeGrafter"/>
</dbReference>
<dbReference type="PANTHER" id="PTHR12185:SF14">
    <property type="entry name" value="CHOLESTEROL UPTAKE PROTEIN 1"/>
    <property type="match status" value="1"/>
</dbReference>
<proteinExistence type="inferred from homology"/>
<evidence type="ECO:0000256" key="1">
    <source>
        <dbReference type="ARBA" id="ARBA00004141"/>
    </source>
</evidence>
<feature type="transmembrane region" description="Helical" evidence="8">
    <location>
        <begin position="490"/>
        <end position="511"/>
    </location>
</feature>
<evidence type="ECO:0000256" key="5">
    <source>
        <dbReference type="ARBA" id="ARBA00022989"/>
    </source>
</evidence>
<sequence>MSKAVFFMVVFGFSLPVWTSLAKEEFTNYRSDLKPIVEKLKYTHEYERSINSNISYLFLYDYLPDSILKPPRIKVTLKESVNNSIVDPLIVVVRHRSGVISWQLPYIERQQEISFYKAAHILCPSLSASNNQSEIVVSLSTNSLRNITFLILVDVQQSFNVLLNEQVSFNLSPSEPVYYYYSFKQNASMVLLHVTSSDDTCMTLSIQNSSCPVFDSLETVQYDGLRQTVSKTGGIIVSKDEYPLGLFIVFVVHTDNSACYQGNRHIQSISYKSKNVSFVIKPTVDFNFQIINCLIVISILILIMVFTTLFYHPKINDLKLLYTIQEEPSTSICSTPVNKEPDNISYDSSLDETDVDILKSPEPWKDLIRTKACLNVSDLSKKDHRILKAKSRLYLWNLITVAVFYSLPVIQLVFTSQKVLNETGNQDLCYYNFLCSHSLKLGPWKFSDFNHIFSNIGYIFFGLLFILITYKRECTIVYDKKFGIPNHCGLYYAMGSALAMEGLMSACYHVCPNHSNFQFDTSFMYIICMLSMIKIYQTRHPDINANAYLVFGVLAFVIILGLVGIMYEGPLLFILFTCFHLTMSFWLSAQIYYMGRWKLDKKTPKRILNHLMTAPNPCVPKYPNRMVLLSIGNLINLGLAVSHWFIRFGNFGNYLLTLFMVNLILYLSFYIVMKLISKEKILFWPLLYILLAMIFWSASMYFYIHKSSSWTLSAAESRTFNTPCTFMDFYDNHDIWHFLSAISLFLSFMVLLSLDDDVTNKPSTTIPVF</sequence>
<feature type="transmembrane region" description="Helical" evidence="8">
    <location>
        <begin position="735"/>
        <end position="754"/>
    </location>
</feature>
<comment type="subcellular location">
    <subcellularLocation>
        <location evidence="1">Membrane</location>
        <topology evidence="1">Multi-pass membrane protein</topology>
    </subcellularLocation>
</comment>
<evidence type="ECO:0000256" key="4">
    <source>
        <dbReference type="ARBA" id="ARBA00022729"/>
    </source>
</evidence>
<feature type="transmembrane region" description="Helical" evidence="8">
    <location>
        <begin position="517"/>
        <end position="536"/>
    </location>
</feature>
<evidence type="ECO:0000313" key="12">
    <source>
        <dbReference type="RefSeq" id="XP_025405306.1"/>
    </source>
</evidence>
<reference evidence="12" key="2">
    <citation type="submission" date="2025-04" db="UniProtKB">
        <authorList>
            <consortium name="RefSeq"/>
        </authorList>
    </citation>
    <scope>IDENTIFICATION</scope>
    <source>
        <tissue evidence="12">Whole body</tissue>
    </source>
</reference>
<dbReference type="Pfam" id="PF13965">
    <property type="entry name" value="SID-1_RNA_chan"/>
    <property type="match status" value="1"/>
</dbReference>
<comment type="similarity">
    <text evidence="2">Belongs to the SID1 family.</text>
</comment>
<evidence type="ECO:0000256" key="3">
    <source>
        <dbReference type="ARBA" id="ARBA00022692"/>
    </source>
</evidence>
<evidence type="ECO:0000256" key="2">
    <source>
        <dbReference type="ARBA" id="ARBA00006618"/>
    </source>
</evidence>
<evidence type="ECO:0000256" key="8">
    <source>
        <dbReference type="SAM" id="Phobius"/>
    </source>
</evidence>
<evidence type="ECO:0000256" key="7">
    <source>
        <dbReference type="ARBA" id="ARBA00023180"/>
    </source>
</evidence>
<reference evidence="10" key="1">
    <citation type="submission" date="2018-04" db="EMBL/GenBank/DDBJ databases">
        <title>Transcriptome assembly of Sipha flava.</title>
        <authorList>
            <person name="Scully E.D."/>
            <person name="Geib S.M."/>
            <person name="Palmer N.A."/>
            <person name="Koch K."/>
            <person name="Bradshaw J."/>
            <person name="Heng-Moss T."/>
            <person name="Sarath G."/>
        </authorList>
    </citation>
    <scope>NUCLEOTIDE SEQUENCE</scope>
</reference>
<feature type="chain" id="PRO_5044579171" evidence="9">
    <location>
        <begin position="23"/>
        <end position="769"/>
    </location>
</feature>
<keyword evidence="3 8" id="KW-0812">Transmembrane</keyword>
<feature type="transmembrane region" description="Helical" evidence="8">
    <location>
        <begin position="393"/>
        <end position="414"/>
    </location>
</feature>
<feature type="transmembrane region" description="Helical" evidence="8">
    <location>
        <begin position="573"/>
        <end position="595"/>
    </location>
</feature>
<name>A0A2S2QK62_9HEMI</name>
<dbReference type="OrthoDB" id="416618at2759"/>
<gene>
    <name evidence="10" type="primary">SIDT1</name>
    <name evidence="12" type="synonym">LOC112679633</name>
    <name evidence="10" type="ORF">g.53344</name>
</gene>
<dbReference type="Proteomes" id="UP000694846">
    <property type="component" value="Unplaced"/>
</dbReference>
<feature type="transmembrane region" description="Helical" evidence="8">
    <location>
        <begin position="681"/>
        <end position="704"/>
    </location>
</feature>
<dbReference type="GO" id="GO:0051033">
    <property type="term" value="F:RNA transmembrane transporter activity"/>
    <property type="evidence" value="ECO:0007669"/>
    <property type="project" value="TreeGrafter"/>
</dbReference>
<evidence type="ECO:0000313" key="10">
    <source>
        <dbReference type="EMBL" id="MBY78149.1"/>
    </source>
</evidence>
<feature type="transmembrane region" description="Helical" evidence="8">
    <location>
        <begin position="626"/>
        <end position="646"/>
    </location>
</feature>
<dbReference type="GO" id="GO:0005886">
    <property type="term" value="C:plasma membrane"/>
    <property type="evidence" value="ECO:0007669"/>
    <property type="project" value="TreeGrafter"/>
</dbReference>
<keyword evidence="4 9" id="KW-0732">Signal</keyword>
<evidence type="ECO:0000256" key="6">
    <source>
        <dbReference type="ARBA" id="ARBA00023136"/>
    </source>
</evidence>
<feature type="signal peptide" evidence="9">
    <location>
        <begin position="1"/>
        <end position="22"/>
    </location>
</feature>
<keyword evidence="6 8" id="KW-0472">Membrane</keyword>
<dbReference type="InterPro" id="IPR025958">
    <property type="entry name" value="SID1_TM_fam"/>
</dbReference>
<keyword evidence="11" id="KW-1185">Reference proteome</keyword>